<feature type="domain" description="C2 NT-type" evidence="3">
    <location>
        <begin position="7"/>
        <end position="165"/>
    </location>
</feature>
<evidence type="ECO:0000313" key="4">
    <source>
        <dbReference type="EMBL" id="KAK4272175.1"/>
    </source>
</evidence>
<dbReference type="AlphaFoldDB" id="A0AAE1JKD3"/>
<dbReference type="PANTHER" id="PTHR31344:SF15">
    <property type="entry name" value="EEIG1_EHBP1 PROTEIN AMINO-TERMINAL DOMAIN PROTEIN"/>
    <property type="match status" value="1"/>
</dbReference>
<feature type="region of interest" description="Disordered" evidence="2">
    <location>
        <begin position="255"/>
        <end position="304"/>
    </location>
</feature>
<dbReference type="PANTHER" id="PTHR31344">
    <property type="entry name" value="NUCLEAR PORE COMPLEX PROTEIN NUP205"/>
    <property type="match status" value="1"/>
</dbReference>
<organism evidence="4 5">
    <name type="scientific">Acacia crassicarpa</name>
    <name type="common">northern wattle</name>
    <dbReference type="NCBI Taxonomy" id="499986"/>
    <lineage>
        <taxon>Eukaryota</taxon>
        <taxon>Viridiplantae</taxon>
        <taxon>Streptophyta</taxon>
        <taxon>Embryophyta</taxon>
        <taxon>Tracheophyta</taxon>
        <taxon>Spermatophyta</taxon>
        <taxon>Magnoliopsida</taxon>
        <taxon>eudicotyledons</taxon>
        <taxon>Gunneridae</taxon>
        <taxon>Pentapetalae</taxon>
        <taxon>rosids</taxon>
        <taxon>fabids</taxon>
        <taxon>Fabales</taxon>
        <taxon>Fabaceae</taxon>
        <taxon>Caesalpinioideae</taxon>
        <taxon>mimosoid clade</taxon>
        <taxon>Acacieae</taxon>
        <taxon>Acacia</taxon>
    </lineage>
</organism>
<feature type="coiled-coil region" evidence="1">
    <location>
        <begin position="516"/>
        <end position="543"/>
    </location>
</feature>
<dbReference type="EMBL" id="JAWXYG010000005">
    <property type="protein sequence ID" value="KAK4272175.1"/>
    <property type="molecule type" value="Genomic_DNA"/>
</dbReference>
<proteinExistence type="predicted"/>
<accession>A0AAE1JKD3</accession>
<feature type="compositionally biased region" description="Basic and acidic residues" evidence="2">
    <location>
        <begin position="639"/>
        <end position="650"/>
    </location>
</feature>
<gene>
    <name evidence="4" type="ORF">QN277_020763</name>
</gene>
<protein>
    <recommendedName>
        <fullName evidence="3">C2 NT-type domain-containing protein</fullName>
    </recommendedName>
</protein>
<evidence type="ECO:0000259" key="3">
    <source>
        <dbReference type="PROSITE" id="PS51840"/>
    </source>
</evidence>
<reference evidence="4" key="1">
    <citation type="submission" date="2023-10" db="EMBL/GenBank/DDBJ databases">
        <title>Chromosome-level genome of the transformable northern wattle, Acacia crassicarpa.</title>
        <authorList>
            <person name="Massaro I."/>
            <person name="Sinha N.R."/>
            <person name="Poethig S."/>
            <person name="Leichty A.R."/>
        </authorList>
    </citation>
    <scope>NUCLEOTIDE SEQUENCE</scope>
    <source>
        <strain evidence="4">Acra3RX</strain>
        <tissue evidence="4">Leaf</tissue>
    </source>
</reference>
<dbReference type="PROSITE" id="PS51840">
    <property type="entry name" value="C2_NT"/>
    <property type="match status" value="1"/>
</dbReference>
<keyword evidence="5" id="KW-1185">Reference proteome</keyword>
<comment type="caution">
    <text evidence="4">The sequence shown here is derived from an EMBL/GenBank/DDBJ whole genome shotgun (WGS) entry which is preliminary data.</text>
</comment>
<keyword evidence="1" id="KW-0175">Coiled coil</keyword>
<name>A0AAE1JKD3_9FABA</name>
<dbReference type="GO" id="GO:0005643">
    <property type="term" value="C:nuclear pore"/>
    <property type="evidence" value="ECO:0007669"/>
    <property type="project" value="InterPro"/>
</dbReference>
<sequence>MVSGLKAKSRRSASVKINYLIHIDEIKPWPPSQSLRSVRSVLIQWENGERYSGSTSHVAPSLGSDTGEGKIEFNESFRLPVTLLRDMSIRGGHADVFQKNCLEFNLYEPRRDKTLKGQSLGTAIIDLADYGILKETLSISAPMNCKRNYKNTDQPLLFIKIQPAERSRTNSFSRDSLSKVVSKDVNGGDSTLMNEEFAEEAEIATFSDDDVSSHSSVAAIASAIGANRRMLAEPVENGSAQNTGRDDKERLARLEKSNMMPQDAYQKLERSSSSTSSLDISSDLGSPVNGHASSNSSNGNSVTSHKHAVTPYAYSSYPSLAHDKLEADSKIKTRNSSSEHSDEEVHEKVVNHINTSTDVQMYSENPATVNGDVSEVIDKLNGIYEEGDKCCVKEEGGGKFYNSYVEDKHGTENSSLDSKNSKEIEKSAALGAIDHALLSTSSYPLGGANIIISERLKHVKSVRSPAESARITGSPVSYHNLDVKEIGIVGDGQNSGGAIRSSDKKDAKIYPKEARMTILDSKVEHLENKINILEGELREVAAIEASLYSVVAEHGSSMSKVHAPARRLSRLYLHACKENLRARRAGAAKNAVSGLVLVAKACGNDVPRLTFWLSNIIVLRTIICQTSKDIEQSVFAESSVKKKSERDRNGKTAHSLRWKGSSPGENDSTVPEDFGNWDQPHAFTSALEKIEAWIFSRIVESIWWQTLIPHMQPDAIATKKDVDSASRKSYKRMSSSCDQEQGNISLDIWKNAFRESCDRLCPIRAGGHECGCLPVLSRLIMEQCVTRLDVAMFNAILRESADEIPTNPVSDPISDPKVLPIPPGQLSFGAGAQIKTAIGNWSIWLTDLFGMDDDDSLEDKDDPDDNDGKQSTSLKSFHLLNALSDLLMLPKDMLLSSSVRKEVCPKFSAPLIKRILDNFVADEFCPDPIPTLVFEALDSEDDLVEYDEECVRTFPCSAAPIEYIPPPAPSIVTMIGEVGSECQLRRSRSSVLRKAYTSDDELDELNSPLSSILIDASASSVASTKPSWKPKEIRNGSTVRYELLRDVWMSCE</sequence>
<dbReference type="Pfam" id="PF10358">
    <property type="entry name" value="NT-C2"/>
    <property type="match status" value="1"/>
</dbReference>
<evidence type="ECO:0000256" key="1">
    <source>
        <dbReference type="SAM" id="Coils"/>
    </source>
</evidence>
<evidence type="ECO:0000256" key="2">
    <source>
        <dbReference type="SAM" id="MobiDB-lite"/>
    </source>
</evidence>
<evidence type="ECO:0000313" key="5">
    <source>
        <dbReference type="Proteomes" id="UP001293593"/>
    </source>
</evidence>
<feature type="region of interest" description="Disordered" evidence="2">
    <location>
        <begin position="639"/>
        <end position="674"/>
    </location>
</feature>
<dbReference type="InterPro" id="IPR021827">
    <property type="entry name" value="Nup186/Nup192/Nup205"/>
</dbReference>
<dbReference type="InterPro" id="IPR019448">
    <property type="entry name" value="NT-C2"/>
</dbReference>
<feature type="compositionally biased region" description="Low complexity" evidence="2">
    <location>
        <begin position="271"/>
        <end position="303"/>
    </location>
</feature>
<dbReference type="Proteomes" id="UP001293593">
    <property type="component" value="Unassembled WGS sequence"/>
</dbReference>